<comment type="caution">
    <text evidence="1">The sequence shown here is derived from an EMBL/GenBank/DDBJ whole genome shotgun (WGS) entry which is preliminary data.</text>
</comment>
<sequence length="203" mass="23681">MDPQSLLPNANDNAQNIRFAVTSTIIWGALSLVSGNPPSLRKIILILFLLYIIHHKRPSEKLRRLKTAMAVADEERKAAKSYCKEHWHTEVMDVTERLLQINMAVSDIEGGLLADRRRHEWSLSGLFQMSAVKAAWGTVKSIEAMKKVWNVLREYLRQRWEVIDKIDSQTKNVREVQLRIQEMVVKEDRRRFAQEMNNLPYSR</sequence>
<organism evidence="1 2">
    <name type="scientific">Favolaschia claudopus</name>
    <dbReference type="NCBI Taxonomy" id="2862362"/>
    <lineage>
        <taxon>Eukaryota</taxon>
        <taxon>Fungi</taxon>
        <taxon>Dikarya</taxon>
        <taxon>Basidiomycota</taxon>
        <taxon>Agaricomycotina</taxon>
        <taxon>Agaricomycetes</taxon>
        <taxon>Agaricomycetidae</taxon>
        <taxon>Agaricales</taxon>
        <taxon>Marasmiineae</taxon>
        <taxon>Mycenaceae</taxon>
        <taxon>Favolaschia</taxon>
    </lineage>
</organism>
<accession>A0AAW0BXA1</accession>
<name>A0AAW0BXA1_9AGAR</name>
<reference evidence="1 2" key="1">
    <citation type="journal article" date="2024" name="J Genomics">
        <title>Draft genome sequencing and assembly of Favolaschia claudopus CIRM-BRFM 2984 isolated from oak limbs.</title>
        <authorList>
            <person name="Navarro D."/>
            <person name="Drula E."/>
            <person name="Chaduli D."/>
            <person name="Cazenave R."/>
            <person name="Ahrendt S."/>
            <person name="Wang J."/>
            <person name="Lipzen A."/>
            <person name="Daum C."/>
            <person name="Barry K."/>
            <person name="Grigoriev I.V."/>
            <person name="Favel A."/>
            <person name="Rosso M.N."/>
            <person name="Martin F."/>
        </authorList>
    </citation>
    <scope>NUCLEOTIDE SEQUENCE [LARGE SCALE GENOMIC DNA]</scope>
    <source>
        <strain evidence="1 2">CIRM-BRFM 2984</strain>
    </source>
</reference>
<keyword evidence="2" id="KW-1185">Reference proteome</keyword>
<dbReference type="AlphaFoldDB" id="A0AAW0BXA1"/>
<evidence type="ECO:0008006" key="3">
    <source>
        <dbReference type="Google" id="ProtNLM"/>
    </source>
</evidence>
<proteinExistence type="predicted"/>
<protein>
    <recommendedName>
        <fullName evidence="3">ATP synthase protein MI25</fullName>
    </recommendedName>
</protein>
<gene>
    <name evidence="1" type="ORF">R3P38DRAFT_3265549</name>
</gene>
<dbReference type="Proteomes" id="UP001362999">
    <property type="component" value="Unassembled WGS sequence"/>
</dbReference>
<evidence type="ECO:0000313" key="2">
    <source>
        <dbReference type="Proteomes" id="UP001362999"/>
    </source>
</evidence>
<evidence type="ECO:0000313" key="1">
    <source>
        <dbReference type="EMBL" id="KAK7031512.1"/>
    </source>
</evidence>
<dbReference type="EMBL" id="JAWWNJ010000024">
    <property type="protein sequence ID" value="KAK7031512.1"/>
    <property type="molecule type" value="Genomic_DNA"/>
</dbReference>